<gene>
    <name evidence="11" type="ORF">HCN56_22725</name>
</gene>
<dbReference type="InterPro" id="IPR036852">
    <property type="entry name" value="Peptidase_S8/S53_dom_sf"/>
</dbReference>
<feature type="active site" description="Charge relay system" evidence="5 6">
    <location>
        <position position="169"/>
    </location>
</feature>
<accession>A0A7X6D503</accession>
<protein>
    <submittedName>
        <fullName evidence="11">S8 family peptidase</fullName>
    </submittedName>
</protein>
<dbReference type="InterPro" id="IPR006311">
    <property type="entry name" value="TAT_signal"/>
</dbReference>
<keyword evidence="2 6" id="KW-0645">Protease</keyword>
<dbReference type="Proteomes" id="UP000578686">
    <property type="component" value="Unassembled WGS sequence"/>
</dbReference>
<dbReference type="InterPro" id="IPR023828">
    <property type="entry name" value="Peptidase_S8_Ser-AS"/>
</dbReference>
<dbReference type="PANTHER" id="PTHR43806">
    <property type="entry name" value="PEPTIDASE S8"/>
    <property type="match status" value="1"/>
</dbReference>
<evidence type="ECO:0000313" key="12">
    <source>
        <dbReference type="Proteomes" id="UP000578686"/>
    </source>
</evidence>
<dbReference type="AlphaFoldDB" id="A0A7X6D503"/>
<name>A0A7X6D503_9ACTN</name>
<dbReference type="InterPro" id="IPR010259">
    <property type="entry name" value="S8pro/Inhibitor_I9"/>
</dbReference>
<evidence type="ECO:0000256" key="7">
    <source>
        <dbReference type="RuleBase" id="RU003355"/>
    </source>
</evidence>
<dbReference type="RefSeq" id="WP_167974095.1">
    <property type="nucleotide sequence ID" value="NZ_BHZG01000168.1"/>
</dbReference>
<dbReference type="InterPro" id="IPR022398">
    <property type="entry name" value="Peptidase_S8_His-AS"/>
</dbReference>
<keyword evidence="12" id="KW-1185">Reference proteome</keyword>
<dbReference type="PROSITE" id="PS51892">
    <property type="entry name" value="SUBTILASE"/>
    <property type="match status" value="1"/>
</dbReference>
<dbReference type="PANTHER" id="PTHR43806:SF11">
    <property type="entry name" value="CEREVISIN-RELATED"/>
    <property type="match status" value="1"/>
</dbReference>
<evidence type="ECO:0000256" key="2">
    <source>
        <dbReference type="ARBA" id="ARBA00022670"/>
    </source>
</evidence>
<evidence type="ECO:0000256" key="3">
    <source>
        <dbReference type="ARBA" id="ARBA00022801"/>
    </source>
</evidence>
<feature type="domain" description="Peptidase S8/S53" evidence="9">
    <location>
        <begin position="160"/>
        <end position="387"/>
    </location>
</feature>
<evidence type="ECO:0000259" key="10">
    <source>
        <dbReference type="Pfam" id="PF05922"/>
    </source>
</evidence>
<keyword evidence="3 6" id="KW-0378">Hydrolase</keyword>
<feature type="domain" description="Inhibitor I9" evidence="10">
    <location>
        <begin position="59"/>
        <end position="126"/>
    </location>
</feature>
<sequence>MSAMRTTTPRRRTLGTAAATAAVLALGVGLALPGAAHAASDDPTGVILNADAAEAVAGSYIVVLDETVAADSPAADELAAKYDAEISTVYDTVLNGFAAEVDEADALRLAADPAVDKVYQDEVVELATTTQVNPPSWGLDRIDQPNLPLNNRYTYPAHAGDGVTVFVLDTGIRYTHQDFGGRAVFGFDAFGGTGVDRQGHGTHVASTAAGTAYGVAKAADIVSVKVLNDSGSGTVQSVVAGIDWVTANANGPSVANMSLGGGANAVIDAAVVSSINSGVSYSVAAGNSNANASGFSPARVGPAITVGATTSTDARASYSNWGAIDIFAPGSAITAAWATSNTATNTINGTSMAAPHVAGVAALYLGSNPSASPATVKSAIVGAAVTGKVTNPGSGSPNRLLQLP</sequence>
<dbReference type="EMBL" id="JAAVJD010000280">
    <property type="protein sequence ID" value="NJQ08317.1"/>
    <property type="molecule type" value="Genomic_DNA"/>
</dbReference>
<feature type="chain" id="PRO_5030850137" evidence="8">
    <location>
        <begin position="39"/>
        <end position="404"/>
    </location>
</feature>
<dbReference type="CDD" id="cd04077">
    <property type="entry name" value="Peptidases_S8_PCSK9_ProteinaseK_like"/>
    <property type="match status" value="1"/>
</dbReference>
<feature type="signal peptide" evidence="8">
    <location>
        <begin position="1"/>
        <end position="38"/>
    </location>
</feature>
<evidence type="ECO:0000256" key="5">
    <source>
        <dbReference type="PIRSR" id="PIRSR615500-1"/>
    </source>
</evidence>
<dbReference type="PRINTS" id="PR00723">
    <property type="entry name" value="SUBTILISIN"/>
</dbReference>
<dbReference type="InterPro" id="IPR037045">
    <property type="entry name" value="S8pro/Inhibitor_I9_sf"/>
</dbReference>
<evidence type="ECO:0000256" key="1">
    <source>
        <dbReference type="ARBA" id="ARBA00011073"/>
    </source>
</evidence>
<dbReference type="FunFam" id="3.40.50.200:FF:000014">
    <property type="entry name" value="Proteinase K"/>
    <property type="match status" value="1"/>
</dbReference>
<evidence type="ECO:0000256" key="6">
    <source>
        <dbReference type="PROSITE-ProRule" id="PRU01240"/>
    </source>
</evidence>
<dbReference type="SUPFAM" id="SSF52743">
    <property type="entry name" value="Subtilisin-like"/>
    <property type="match status" value="1"/>
</dbReference>
<dbReference type="InterPro" id="IPR015500">
    <property type="entry name" value="Peptidase_S8_subtilisin-rel"/>
</dbReference>
<dbReference type="GO" id="GO:0004252">
    <property type="term" value="F:serine-type endopeptidase activity"/>
    <property type="evidence" value="ECO:0007669"/>
    <property type="project" value="UniProtKB-UniRule"/>
</dbReference>
<dbReference type="PROSITE" id="PS51318">
    <property type="entry name" value="TAT"/>
    <property type="match status" value="1"/>
</dbReference>
<dbReference type="GO" id="GO:0005615">
    <property type="term" value="C:extracellular space"/>
    <property type="evidence" value="ECO:0007669"/>
    <property type="project" value="TreeGrafter"/>
</dbReference>
<dbReference type="InterPro" id="IPR050131">
    <property type="entry name" value="Peptidase_S8_subtilisin-like"/>
</dbReference>
<dbReference type="InterPro" id="IPR000209">
    <property type="entry name" value="Peptidase_S8/S53_dom"/>
</dbReference>
<dbReference type="Gene3D" id="3.40.50.200">
    <property type="entry name" value="Peptidase S8/S53 domain"/>
    <property type="match status" value="1"/>
</dbReference>
<reference evidence="11 12" key="1">
    <citation type="submission" date="2020-03" db="EMBL/GenBank/DDBJ databases">
        <title>Draft genome of Streptomyces sp. ventii, isolated from the Axial Seamount in the Pacific Ocean, and resequencing of the two type strains Streptomyces lonarensis strain NCL 716 and Streptomyces bohaiensis strain 11A07.</title>
        <authorList>
            <person name="Loughran R.M."/>
            <person name="Pfannmuller K.M."/>
            <person name="Wasson B.J."/>
            <person name="Deadmond M.C."/>
            <person name="Paddock B.E."/>
            <person name="Koyack M.J."/>
            <person name="Gallegos D.A."/>
            <person name="Mitchell E.A."/>
            <person name="Ushijima B."/>
            <person name="Saw J.H."/>
            <person name="Mcphail K.L."/>
            <person name="Videau P."/>
        </authorList>
    </citation>
    <scope>NUCLEOTIDE SEQUENCE [LARGE SCALE GENOMIC DNA]</scope>
    <source>
        <strain evidence="11 12">NCL716</strain>
    </source>
</reference>
<dbReference type="PROSITE" id="PS00137">
    <property type="entry name" value="SUBTILASE_HIS"/>
    <property type="match status" value="1"/>
</dbReference>
<dbReference type="Pfam" id="PF05922">
    <property type="entry name" value="Inhibitor_I9"/>
    <property type="match status" value="1"/>
</dbReference>
<comment type="similarity">
    <text evidence="1 6 7">Belongs to the peptidase S8 family.</text>
</comment>
<feature type="active site" description="Charge relay system" evidence="5 6">
    <location>
        <position position="351"/>
    </location>
</feature>
<feature type="active site" description="Charge relay system" evidence="5 6">
    <location>
        <position position="200"/>
    </location>
</feature>
<keyword evidence="8" id="KW-0732">Signal</keyword>
<dbReference type="InterPro" id="IPR023827">
    <property type="entry name" value="Peptidase_S8_Asp-AS"/>
</dbReference>
<evidence type="ECO:0000313" key="11">
    <source>
        <dbReference type="EMBL" id="NJQ08317.1"/>
    </source>
</evidence>
<dbReference type="Pfam" id="PF00082">
    <property type="entry name" value="Peptidase_S8"/>
    <property type="match status" value="1"/>
</dbReference>
<dbReference type="PROSITE" id="PS00136">
    <property type="entry name" value="SUBTILASE_ASP"/>
    <property type="match status" value="1"/>
</dbReference>
<dbReference type="PROSITE" id="PS00138">
    <property type="entry name" value="SUBTILASE_SER"/>
    <property type="match status" value="1"/>
</dbReference>
<proteinExistence type="inferred from homology"/>
<organism evidence="11 12">
    <name type="scientific">Streptomyces lonarensis</name>
    <dbReference type="NCBI Taxonomy" id="700599"/>
    <lineage>
        <taxon>Bacteria</taxon>
        <taxon>Bacillati</taxon>
        <taxon>Actinomycetota</taxon>
        <taxon>Actinomycetes</taxon>
        <taxon>Kitasatosporales</taxon>
        <taxon>Streptomycetaceae</taxon>
        <taxon>Streptomyces</taxon>
    </lineage>
</organism>
<comment type="caution">
    <text evidence="11">The sequence shown here is derived from an EMBL/GenBank/DDBJ whole genome shotgun (WGS) entry which is preliminary data.</text>
</comment>
<keyword evidence="4 6" id="KW-0720">Serine protease</keyword>
<dbReference type="InterPro" id="IPR034193">
    <property type="entry name" value="PCSK9_ProteinaseK-like"/>
</dbReference>
<evidence type="ECO:0000256" key="4">
    <source>
        <dbReference type="ARBA" id="ARBA00022825"/>
    </source>
</evidence>
<evidence type="ECO:0000259" key="9">
    <source>
        <dbReference type="Pfam" id="PF00082"/>
    </source>
</evidence>
<dbReference type="Gene3D" id="3.30.70.80">
    <property type="entry name" value="Peptidase S8 propeptide/proteinase inhibitor I9"/>
    <property type="match status" value="1"/>
</dbReference>
<dbReference type="GO" id="GO:0006508">
    <property type="term" value="P:proteolysis"/>
    <property type="evidence" value="ECO:0007669"/>
    <property type="project" value="UniProtKB-KW"/>
</dbReference>
<evidence type="ECO:0000256" key="8">
    <source>
        <dbReference type="SAM" id="SignalP"/>
    </source>
</evidence>